<name>A0A834SKJ7_9FABA</name>
<comment type="caution">
    <text evidence="1">The sequence shown here is derived from an EMBL/GenBank/DDBJ whole genome shotgun (WGS) entry which is preliminary data.</text>
</comment>
<dbReference type="AlphaFoldDB" id="A0A834SKJ7"/>
<evidence type="ECO:0000313" key="2">
    <source>
        <dbReference type="Proteomes" id="UP000634136"/>
    </source>
</evidence>
<dbReference type="EMBL" id="JAAIUW010000012">
    <property type="protein sequence ID" value="KAF7805377.1"/>
    <property type="molecule type" value="Genomic_DNA"/>
</dbReference>
<evidence type="ECO:0000313" key="1">
    <source>
        <dbReference type="EMBL" id="KAF7805377.1"/>
    </source>
</evidence>
<gene>
    <name evidence="1" type="ORF">G2W53_037538</name>
</gene>
<keyword evidence="2" id="KW-1185">Reference proteome</keyword>
<organism evidence="1 2">
    <name type="scientific">Senna tora</name>
    <dbReference type="NCBI Taxonomy" id="362788"/>
    <lineage>
        <taxon>Eukaryota</taxon>
        <taxon>Viridiplantae</taxon>
        <taxon>Streptophyta</taxon>
        <taxon>Embryophyta</taxon>
        <taxon>Tracheophyta</taxon>
        <taxon>Spermatophyta</taxon>
        <taxon>Magnoliopsida</taxon>
        <taxon>eudicotyledons</taxon>
        <taxon>Gunneridae</taxon>
        <taxon>Pentapetalae</taxon>
        <taxon>rosids</taxon>
        <taxon>fabids</taxon>
        <taxon>Fabales</taxon>
        <taxon>Fabaceae</taxon>
        <taxon>Caesalpinioideae</taxon>
        <taxon>Cassia clade</taxon>
        <taxon>Senna</taxon>
    </lineage>
</organism>
<dbReference type="Proteomes" id="UP000634136">
    <property type="component" value="Unassembled WGS sequence"/>
</dbReference>
<protein>
    <submittedName>
        <fullName evidence="1">Uncharacterized protein</fullName>
    </submittedName>
</protein>
<accession>A0A834SKJ7</accession>
<reference evidence="1" key="1">
    <citation type="submission" date="2020-09" db="EMBL/GenBank/DDBJ databases">
        <title>Genome-Enabled Discovery of Anthraquinone Biosynthesis in Senna tora.</title>
        <authorList>
            <person name="Kang S.-H."/>
            <person name="Pandey R.P."/>
            <person name="Lee C.-M."/>
            <person name="Sim J.-S."/>
            <person name="Jeong J.-T."/>
            <person name="Choi B.-S."/>
            <person name="Jung M."/>
            <person name="Ginzburg D."/>
            <person name="Zhao K."/>
            <person name="Won S.Y."/>
            <person name="Oh T.-J."/>
            <person name="Yu Y."/>
            <person name="Kim N.-H."/>
            <person name="Lee O.R."/>
            <person name="Lee T.-H."/>
            <person name="Bashyal P."/>
            <person name="Kim T.-S."/>
            <person name="Lee W.-H."/>
            <person name="Kawkins C."/>
            <person name="Kim C.-K."/>
            <person name="Kim J.S."/>
            <person name="Ahn B.O."/>
            <person name="Rhee S.Y."/>
            <person name="Sohng J.K."/>
        </authorList>
    </citation>
    <scope>NUCLEOTIDE SEQUENCE</scope>
    <source>
        <tissue evidence="1">Leaf</tissue>
    </source>
</reference>
<sequence length="21" mass="2297">MAITFKQALLEDKGKSTGTEK</sequence>
<proteinExistence type="predicted"/>